<dbReference type="GO" id="GO:0019343">
    <property type="term" value="P:cysteine biosynthetic process via cystathionine"/>
    <property type="evidence" value="ECO:0007669"/>
    <property type="project" value="TreeGrafter"/>
</dbReference>
<evidence type="ECO:0000256" key="2">
    <source>
        <dbReference type="ARBA" id="ARBA00009077"/>
    </source>
</evidence>
<dbReference type="InterPro" id="IPR015424">
    <property type="entry name" value="PyrdxlP-dep_Trfase"/>
</dbReference>
<comment type="similarity">
    <text evidence="2 9">Belongs to the trans-sulfuration enzymes family.</text>
</comment>
<evidence type="ECO:0000313" key="10">
    <source>
        <dbReference type="EMBL" id="EJF36346.1"/>
    </source>
</evidence>
<evidence type="ECO:0000256" key="7">
    <source>
        <dbReference type="ARBA" id="ARBA00052699"/>
    </source>
</evidence>
<organism evidence="10 11">
    <name type="scientific">Schaalia georgiae F0490</name>
    <dbReference type="NCBI Taxonomy" id="1125717"/>
    <lineage>
        <taxon>Bacteria</taxon>
        <taxon>Bacillati</taxon>
        <taxon>Actinomycetota</taxon>
        <taxon>Actinomycetes</taxon>
        <taxon>Actinomycetales</taxon>
        <taxon>Actinomycetaceae</taxon>
        <taxon>Schaalia</taxon>
    </lineage>
</organism>
<dbReference type="GO" id="GO:0018826">
    <property type="term" value="F:methionine gamma-lyase activity"/>
    <property type="evidence" value="ECO:0007669"/>
    <property type="project" value="UniProtKB-EC"/>
</dbReference>
<dbReference type="GO" id="GO:0019346">
    <property type="term" value="P:transsulfuration"/>
    <property type="evidence" value="ECO:0007669"/>
    <property type="project" value="InterPro"/>
</dbReference>
<evidence type="ECO:0000256" key="6">
    <source>
        <dbReference type="ARBA" id="ARBA00048780"/>
    </source>
</evidence>
<dbReference type="Pfam" id="PF01053">
    <property type="entry name" value="Cys_Met_Meta_PP"/>
    <property type="match status" value="1"/>
</dbReference>
<comment type="catalytic activity">
    <reaction evidence="6">
        <text>L-homocysteine + H2O = 2-oxobutanoate + hydrogen sulfide + NH4(+) + H(+)</text>
        <dbReference type="Rhea" id="RHEA:14501"/>
        <dbReference type="ChEBI" id="CHEBI:15377"/>
        <dbReference type="ChEBI" id="CHEBI:15378"/>
        <dbReference type="ChEBI" id="CHEBI:16763"/>
        <dbReference type="ChEBI" id="CHEBI:28938"/>
        <dbReference type="ChEBI" id="CHEBI:29919"/>
        <dbReference type="ChEBI" id="CHEBI:58199"/>
        <dbReference type="EC" id="4.4.1.2"/>
    </reaction>
    <physiologicalReaction direction="left-to-right" evidence="6">
        <dbReference type="Rhea" id="RHEA:14502"/>
    </physiologicalReaction>
</comment>
<dbReference type="Proteomes" id="UP000004578">
    <property type="component" value="Unassembled WGS sequence"/>
</dbReference>
<comment type="caution">
    <text evidence="10">The sequence shown here is derived from an EMBL/GenBank/DDBJ whole genome shotgun (WGS) entry which is preliminary data.</text>
</comment>
<evidence type="ECO:0000313" key="11">
    <source>
        <dbReference type="Proteomes" id="UP000004578"/>
    </source>
</evidence>
<dbReference type="PATRIC" id="fig|1125717.3.peg.1854"/>
<dbReference type="RefSeq" id="WP_005872487.1">
    <property type="nucleotide sequence ID" value="NZ_AKFS01000295.1"/>
</dbReference>
<proteinExistence type="inferred from homology"/>
<dbReference type="GO" id="GO:0047982">
    <property type="term" value="F:homocysteine desulfhydrase activity"/>
    <property type="evidence" value="ECO:0007669"/>
    <property type="project" value="UniProtKB-EC"/>
</dbReference>
<accession>J0WIF8</accession>
<dbReference type="PIRSF" id="PIRSF001434">
    <property type="entry name" value="CGS"/>
    <property type="match status" value="1"/>
</dbReference>
<dbReference type="GO" id="GO:0005737">
    <property type="term" value="C:cytoplasm"/>
    <property type="evidence" value="ECO:0007669"/>
    <property type="project" value="TreeGrafter"/>
</dbReference>
<dbReference type="InterPro" id="IPR000277">
    <property type="entry name" value="Cys/Met-Metab_PyrdxlP-dep_enz"/>
</dbReference>
<dbReference type="SUPFAM" id="SSF53383">
    <property type="entry name" value="PLP-dependent transferases"/>
    <property type="match status" value="1"/>
</dbReference>
<comment type="cofactor">
    <cofactor evidence="1 9">
        <name>pyridoxal 5'-phosphate</name>
        <dbReference type="ChEBI" id="CHEBI:597326"/>
    </cofactor>
</comment>
<evidence type="ECO:0000256" key="4">
    <source>
        <dbReference type="ARBA" id="ARBA00047175"/>
    </source>
</evidence>
<dbReference type="FunFam" id="3.40.640.10:FF:000046">
    <property type="entry name" value="Cystathionine gamma-lyase"/>
    <property type="match status" value="1"/>
</dbReference>
<dbReference type="GO" id="GO:0003962">
    <property type="term" value="F:cystathionine gamma-synthase activity"/>
    <property type="evidence" value="ECO:0007669"/>
    <property type="project" value="TreeGrafter"/>
</dbReference>
<keyword evidence="11" id="KW-1185">Reference proteome</keyword>
<dbReference type="AlphaFoldDB" id="J0WIF8"/>
<dbReference type="Gene3D" id="3.90.1150.10">
    <property type="entry name" value="Aspartate Aminotransferase, domain 1"/>
    <property type="match status" value="1"/>
</dbReference>
<name>J0WIF8_9ACTO</name>
<dbReference type="EMBL" id="AKFS01000295">
    <property type="protein sequence ID" value="EJF36346.1"/>
    <property type="molecule type" value="Genomic_DNA"/>
</dbReference>
<feature type="modified residue" description="N6-(pyridoxal phosphate)lysine" evidence="8">
    <location>
        <position position="218"/>
    </location>
</feature>
<dbReference type="PANTHER" id="PTHR11808">
    <property type="entry name" value="TRANS-SULFURATION ENZYME FAMILY MEMBER"/>
    <property type="match status" value="1"/>
</dbReference>
<dbReference type="InterPro" id="IPR015422">
    <property type="entry name" value="PyrdxlP-dep_Trfase_small"/>
</dbReference>
<evidence type="ECO:0000256" key="9">
    <source>
        <dbReference type="RuleBase" id="RU362118"/>
    </source>
</evidence>
<evidence type="ECO:0000256" key="3">
    <source>
        <dbReference type="ARBA" id="ARBA00022898"/>
    </source>
</evidence>
<dbReference type="PANTHER" id="PTHR11808:SF15">
    <property type="entry name" value="CYSTATHIONINE GAMMA-LYASE"/>
    <property type="match status" value="1"/>
</dbReference>
<protein>
    <recommendedName>
        <fullName evidence="4">homocysteine desulfhydrase</fullName>
        <ecNumber evidence="4">4.4.1.2</ecNumber>
    </recommendedName>
    <alternativeName>
        <fullName evidence="5">Homocysteine desulfhydrase</fullName>
    </alternativeName>
</protein>
<dbReference type="Gene3D" id="3.40.640.10">
    <property type="entry name" value="Type I PLP-dependent aspartate aminotransferase-like (Major domain)"/>
    <property type="match status" value="1"/>
</dbReference>
<evidence type="ECO:0000256" key="5">
    <source>
        <dbReference type="ARBA" id="ARBA00047199"/>
    </source>
</evidence>
<dbReference type="OrthoDB" id="9780685at2"/>
<dbReference type="CDD" id="cd00614">
    <property type="entry name" value="CGS_like"/>
    <property type="match status" value="1"/>
</dbReference>
<evidence type="ECO:0000256" key="8">
    <source>
        <dbReference type="PIRSR" id="PIRSR001434-2"/>
    </source>
</evidence>
<comment type="catalytic activity">
    <reaction evidence="7">
        <text>L-methionine + H2O = methanethiol + 2-oxobutanoate + NH4(+)</text>
        <dbReference type="Rhea" id="RHEA:23800"/>
        <dbReference type="ChEBI" id="CHEBI:15377"/>
        <dbReference type="ChEBI" id="CHEBI:16007"/>
        <dbReference type="ChEBI" id="CHEBI:16763"/>
        <dbReference type="ChEBI" id="CHEBI:28938"/>
        <dbReference type="ChEBI" id="CHEBI:57844"/>
        <dbReference type="EC" id="4.4.1.11"/>
    </reaction>
    <physiologicalReaction direction="left-to-right" evidence="7">
        <dbReference type="Rhea" id="RHEA:23801"/>
    </physiologicalReaction>
</comment>
<keyword evidence="3 8" id="KW-0663">Pyridoxal phosphate</keyword>
<evidence type="ECO:0000256" key="1">
    <source>
        <dbReference type="ARBA" id="ARBA00001933"/>
    </source>
</evidence>
<dbReference type="GO" id="GO:0004123">
    <property type="term" value="F:cystathionine gamma-lyase activity"/>
    <property type="evidence" value="ECO:0007669"/>
    <property type="project" value="TreeGrafter"/>
</dbReference>
<dbReference type="EC" id="4.4.1.2" evidence="4"/>
<reference evidence="10 11" key="1">
    <citation type="submission" date="2012-05" db="EMBL/GenBank/DDBJ databases">
        <authorList>
            <person name="Harkins D.M."/>
            <person name="Madupu R."/>
            <person name="Durkin A.S."/>
            <person name="Torralba M."/>
            <person name="Methe B."/>
            <person name="Sutton G.G."/>
            <person name="Nelson K.E."/>
        </authorList>
    </citation>
    <scope>NUCLEOTIDE SEQUENCE [LARGE SCALE GENOMIC DNA]</scope>
    <source>
        <strain evidence="10 11">F0490</strain>
    </source>
</reference>
<gene>
    <name evidence="10" type="ORF">HMPREF1317_0061</name>
</gene>
<dbReference type="GO" id="GO:0030170">
    <property type="term" value="F:pyridoxal phosphate binding"/>
    <property type="evidence" value="ECO:0007669"/>
    <property type="project" value="InterPro"/>
</dbReference>
<dbReference type="InterPro" id="IPR015421">
    <property type="entry name" value="PyrdxlP-dep_Trfase_major"/>
</dbReference>
<sequence length="414" mass="43285">MTPHNDPSPGPRPGFRPAAPASFATRAVHARFDSDPVTGDVVPPIHVASTHVQNSPGDLKEGFEYGRCGNPTTNAFAGALAALEGAERGFAFPSGMSAEDTLVRLLTRAGDHVIHSTDVYGGTHKLFSAIKPAEGVSSEAVDLTDADGAARAIGERRPALVWVETPSNPFLTVTDIAAVAELTHRAGGLLVVDNTFATPVLQRPLELGADAVVHSTTKYVGGHSDVVGGAVVLRNGLRIPDRIEPFFGDRDAAAELARLQMTVGAVESPRDAHLAHRGLKTLALRVERHCASAQRVAEFLQSHPKVAAVHYPGLPGHPGHALARRQNPLGVGGALSFEVATEEQALALCTRTRVFALAASLRAAESLIEHPAVMTHSTRAGGVGGVPGTLLRLAVGLEDAADLIADLDQALARI</sequence>